<evidence type="ECO:0000256" key="1">
    <source>
        <dbReference type="SAM" id="MobiDB-lite"/>
    </source>
</evidence>
<evidence type="ECO:0000259" key="2">
    <source>
        <dbReference type="Pfam" id="PF14279"/>
    </source>
</evidence>
<dbReference type="InterPro" id="IPR029471">
    <property type="entry name" value="HNH_5"/>
</dbReference>
<dbReference type="Pfam" id="PF14279">
    <property type="entry name" value="HNH_5"/>
    <property type="match status" value="1"/>
</dbReference>
<gene>
    <name evidence="3" type="ORF">BXP70_27065</name>
</gene>
<feature type="domain" description="HNH endonuclease 5" evidence="2">
    <location>
        <begin position="47"/>
        <end position="90"/>
    </location>
</feature>
<dbReference type="OrthoDB" id="255953at2"/>
<evidence type="ECO:0000313" key="4">
    <source>
        <dbReference type="Proteomes" id="UP000194873"/>
    </source>
</evidence>
<comment type="caution">
    <text evidence="3">The sequence shown here is derived from an EMBL/GenBank/DDBJ whole genome shotgun (WGS) entry which is preliminary data.</text>
</comment>
<proteinExistence type="predicted"/>
<dbReference type="AlphaFoldDB" id="A0A243W5V8"/>
<reference evidence="3 4" key="1">
    <citation type="submission" date="2017-01" db="EMBL/GenBank/DDBJ databases">
        <title>A new Hymenobacter.</title>
        <authorList>
            <person name="Liang Y."/>
            <person name="Feng F."/>
        </authorList>
    </citation>
    <scope>NUCLEOTIDE SEQUENCE [LARGE SCALE GENOMIC DNA]</scope>
    <source>
        <strain evidence="3">MIMBbqt21</strain>
    </source>
</reference>
<dbReference type="Proteomes" id="UP000194873">
    <property type="component" value="Unassembled WGS sequence"/>
</dbReference>
<dbReference type="EMBL" id="MTSE01000039">
    <property type="protein sequence ID" value="OUJ69075.1"/>
    <property type="molecule type" value="Genomic_DNA"/>
</dbReference>
<dbReference type="RefSeq" id="WP_086597236.1">
    <property type="nucleotide sequence ID" value="NZ_MTSE01000039.1"/>
</dbReference>
<feature type="region of interest" description="Disordered" evidence="1">
    <location>
        <begin position="359"/>
        <end position="384"/>
    </location>
</feature>
<sequence length="384" mass="43512">MIQKPIYTFDILLPVLDKFLSVYEKETFLLNYPYPKPPRKPKAERRCRFCGRSGLETKFKNEAHLIPHLLGNEHLVSDFECDACNLKFSAFENDLANYLGIFRTVRGGKGKDKVPTFKSSNKQVTARPGPFMGVTGGILIERTSLDNDAFDIRDEQGLTEVKVVKNPYVPIKVYKAFLKMALSVLDAAHISQYERLLRVLDGTLSDEALKPAPVVHHVLPSQYALLHPHCFMFRKKDPQARQLTHQFYLRYQHHVFCVPLPLHDEDIARGLFDGEELKQRWCPPLLFEPPGDSADRSRMEPLYLASHEVVREEEIMQIQMPPDAITSTVALDLTTGEPAPAVFDPSEVKRIFLAPRGSRLQFPGADPLARTSEPPQQPSAPENG</sequence>
<evidence type="ECO:0000313" key="3">
    <source>
        <dbReference type="EMBL" id="OUJ69075.1"/>
    </source>
</evidence>
<name>A0A243W5V8_9BACT</name>
<keyword evidence="4" id="KW-1185">Reference proteome</keyword>
<protein>
    <recommendedName>
        <fullName evidence="2">HNH endonuclease 5 domain-containing protein</fullName>
    </recommendedName>
</protein>
<accession>A0A243W5V8</accession>
<organism evidence="3 4">
    <name type="scientific">Hymenobacter crusticola</name>
    <dbReference type="NCBI Taxonomy" id="1770526"/>
    <lineage>
        <taxon>Bacteria</taxon>
        <taxon>Pseudomonadati</taxon>
        <taxon>Bacteroidota</taxon>
        <taxon>Cytophagia</taxon>
        <taxon>Cytophagales</taxon>
        <taxon>Hymenobacteraceae</taxon>
        <taxon>Hymenobacter</taxon>
    </lineage>
</organism>